<comment type="caution">
    <text evidence="2">The sequence shown here is derived from an EMBL/GenBank/DDBJ whole genome shotgun (WGS) entry which is preliminary data.</text>
</comment>
<dbReference type="AlphaFoldDB" id="A0ABD6AW36"/>
<feature type="region of interest" description="Disordered" evidence="1">
    <location>
        <begin position="1"/>
        <end position="27"/>
    </location>
</feature>
<sequence>MIDPPTDELLTSRHDLRRGVSSSVSGPSGDLLTRRALLVGGEGPRVSGIAAVLSLVFVVGLADFLLEHGGDYGE</sequence>
<evidence type="ECO:0000256" key="1">
    <source>
        <dbReference type="SAM" id="MobiDB-lite"/>
    </source>
</evidence>
<keyword evidence="3" id="KW-1185">Reference proteome</keyword>
<protein>
    <submittedName>
        <fullName evidence="2">Uncharacterized protein</fullName>
    </submittedName>
</protein>
<dbReference type="Proteomes" id="UP001597187">
    <property type="component" value="Unassembled WGS sequence"/>
</dbReference>
<gene>
    <name evidence="2" type="ORF">ACFSBT_11740</name>
</gene>
<dbReference type="EMBL" id="JBHUDC010000005">
    <property type="protein sequence ID" value="MFD1513951.1"/>
    <property type="molecule type" value="Genomic_DNA"/>
</dbReference>
<accession>A0ABD6AW36</accession>
<evidence type="ECO:0000313" key="2">
    <source>
        <dbReference type="EMBL" id="MFD1513951.1"/>
    </source>
</evidence>
<name>A0ABD6AW36_9EURY</name>
<proteinExistence type="predicted"/>
<organism evidence="2 3">
    <name type="scientific">Halomarina rubra</name>
    <dbReference type="NCBI Taxonomy" id="2071873"/>
    <lineage>
        <taxon>Archaea</taxon>
        <taxon>Methanobacteriati</taxon>
        <taxon>Methanobacteriota</taxon>
        <taxon>Stenosarchaea group</taxon>
        <taxon>Halobacteria</taxon>
        <taxon>Halobacteriales</taxon>
        <taxon>Natronomonadaceae</taxon>
        <taxon>Halomarina</taxon>
    </lineage>
</organism>
<reference evidence="2 3" key="1">
    <citation type="journal article" date="2019" name="Int. J. Syst. Evol. Microbiol.">
        <title>The Global Catalogue of Microorganisms (GCM) 10K type strain sequencing project: providing services to taxonomists for standard genome sequencing and annotation.</title>
        <authorList>
            <consortium name="The Broad Institute Genomics Platform"/>
            <consortium name="The Broad Institute Genome Sequencing Center for Infectious Disease"/>
            <person name="Wu L."/>
            <person name="Ma J."/>
        </authorList>
    </citation>
    <scope>NUCLEOTIDE SEQUENCE [LARGE SCALE GENOMIC DNA]</scope>
    <source>
        <strain evidence="2 3">CGMCC 1.12563</strain>
    </source>
</reference>
<evidence type="ECO:0000313" key="3">
    <source>
        <dbReference type="Proteomes" id="UP001597187"/>
    </source>
</evidence>
<dbReference type="RefSeq" id="WP_250873912.1">
    <property type="nucleotide sequence ID" value="NZ_JALXFV010000005.1"/>
</dbReference>